<organism evidence="2 3">
    <name type="scientific">Raphidocelis subcapitata</name>
    <dbReference type="NCBI Taxonomy" id="307507"/>
    <lineage>
        <taxon>Eukaryota</taxon>
        <taxon>Viridiplantae</taxon>
        <taxon>Chlorophyta</taxon>
        <taxon>core chlorophytes</taxon>
        <taxon>Chlorophyceae</taxon>
        <taxon>CS clade</taxon>
        <taxon>Sphaeropleales</taxon>
        <taxon>Selenastraceae</taxon>
        <taxon>Raphidocelis</taxon>
    </lineage>
</organism>
<accession>A0A2V0P3X3</accession>
<comment type="caution">
    <text evidence="2">The sequence shown here is derived from an EMBL/GenBank/DDBJ whole genome shotgun (WGS) entry which is preliminary data.</text>
</comment>
<protein>
    <submittedName>
        <fullName evidence="2">Uncharacterized protein</fullName>
    </submittedName>
</protein>
<evidence type="ECO:0000313" key="2">
    <source>
        <dbReference type="EMBL" id="GBF92550.1"/>
    </source>
</evidence>
<feature type="compositionally biased region" description="Low complexity" evidence="1">
    <location>
        <begin position="272"/>
        <end position="322"/>
    </location>
</feature>
<keyword evidence="3" id="KW-1185">Reference proteome</keyword>
<evidence type="ECO:0000256" key="1">
    <source>
        <dbReference type="SAM" id="MobiDB-lite"/>
    </source>
</evidence>
<proteinExistence type="predicted"/>
<gene>
    <name evidence="2" type="ORF">Rsub_05164</name>
</gene>
<name>A0A2V0P3X3_9CHLO</name>
<feature type="compositionally biased region" description="Pro residues" evidence="1">
    <location>
        <begin position="350"/>
        <end position="359"/>
    </location>
</feature>
<sequence length="436" mass="45604">MRVSATCRFAFARPCSPADGRRCLCQVSRPKKTLFGGARLWRGPRLLDCLQSSHPARCVGKSNRRKGSLVFGCLSVWARVQGMHGLTARLQLISPLQPCLEANPDACVNHPHPNTPHQATRLTAANTAITALRAEAAAAAEAALRATAALRAQLSAAAARERNMQVQLDAAAARAASLQTRTAEAADSARAFEARCGAFGVRVDALAAQMEEMDACAAGHVARTEELPGQLATAQRLQERQGNLGRALFMARKSAARLRAAARRGAKKYAAVQAKKQEGSQEQAAAAALPQPDEAPQQQEAEGPPQLQAGRQEQQPAAQEAQEAQDADAGDELEVPTQGAGGDAALPEQQTPPPPPPPRAQRSFLKRIAKAFSAKAGRKARGSSGGGSSSGADDTAAEALCDAEVLVAKAALDGRQGGGKGGGRRAPVGCFPMFFK</sequence>
<dbReference type="EMBL" id="BDRX01000033">
    <property type="protein sequence ID" value="GBF92550.1"/>
    <property type="molecule type" value="Genomic_DNA"/>
</dbReference>
<dbReference type="Proteomes" id="UP000247498">
    <property type="component" value="Unassembled WGS sequence"/>
</dbReference>
<reference evidence="2 3" key="1">
    <citation type="journal article" date="2018" name="Sci. Rep.">
        <title>Raphidocelis subcapitata (=Pseudokirchneriella subcapitata) provides an insight into genome evolution and environmental adaptations in the Sphaeropleales.</title>
        <authorList>
            <person name="Suzuki S."/>
            <person name="Yamaguchi H."/>
            <person name="Nakajima N."/>
            <person name="Kawachi M."/>
        </authorList>
    </citation>
    <scope>NUCLEOTIDE SEQUENCE [LARGE SCALE GENOMIC DNA]</scope>
    <source>
        <strain evidence="2 3">NIES-35</strain>
    </source>
</reference>
<feature type="region of interest" description="Disordered" evidence="1">
    <location>
        <begin position="272"/>
        <end position="395"/>
    </location>
</feature>
<dbReference type="AlphaFoldDB" id="A0A2V0P3X3"/>
<feature type="compositionally biased region" description="Acidic residues" evidence="1">
    <location>
        <begin position="323"/>
        <end position="334"/>
    </location>
</feature>
<dbReference type="InParanoid" id="A0A2V0P3X3"/>
<evidence type="ECO:0000313" key="3">
    <source>
        <dbReference type="Proteomes" id="UP000247498"/>
    </source>
</evidence>